<gene>
    <name evidence="2" type="ORF">bhn_I2319</name>
</gene>
<dbReference type="CDD" id="cd04186">
    <property type="entry name" value="GT_2_like_c"/>
    <property type="match status" value="1"/>
</dbReference>
<evidence type="ECO:0000259" key="1">
    <source>
        <dbReference type="Pfam" id="PF00535"/>
    </source>
</evidence>
<dbReference type="KEGG" id="bhu:bhn_I2319"/>
<dbReference type="PANTHER" id="PTHR43179:SF11">
    <property type="entry name" value="GLYCOSYL TRANSFERASE"/>
    <property type="match status" value="1"/>
</dbReference>
<dbReference type="PANTHER" id="PTHR43179">
    <property type="entry name" value="RHAMNOSYLTRANSFERASE WBBL"/>
    <property type="match status" value="1"/>
</dbReference>
<accession>A0A1D9P4D0</accession>
<dbReference type="InterPro" id="IPR029044">
    <property type="entry name" value="Nucleotide-diphossugar_trans"/>
</dbReference>
<dbReference type="GO" id="GO:0016740">
    <property type="term" value="F:transferase activity"/>
    <property type="evidence" value="ECO:0007669"/>
    <property type="project" value="UniProtKB-KW"/>
</dbReference>
<feature type="domain" description="Glycosyltransferase 2-like" evidence="1">
    <location>
        <begin position="727"/>
        <end position="824"/>
    </location>
</feature>
<name>A0A1D9P4D0_9FIRM</name>
<keyword evidence="3" id="KW-1185">Reference proteome</keyword>
<keyword evidence="2" id="KW-0808">Transferase</keyword>
<dbReference type="EMBL" id="CP017831">
    <property type="protein sequence ID" value="AOZ97352.1"/>
    <property type="molecule type" value="Genomic_DNA"/>
</dbReference>
<dbReference type="Pfam" id="PF00535">
    <property type="entry name" value="Glycos_transf_2"/>
    <property type="match status" value="1"/>
</dbReference>
<reference evidence="3" key="1">
    <citation type="submission" date="2016-10" db="EMBL/GenBank/DDBJ databases">
        <title>The complete genome sequence of the rumen bacterium Butyrivibrio hungatei MB2003.</title>
        <authorList>
            <person name="Palevich N."/>
            <person name="Kelly W.J."/>
            <person name="Leahy S.C."/>
            <person name="Altermann E."/>
            <person name="Rakonjac J."/>
            <person name="Attwood G.T."/>
        </authorList>
    </citation>
    <scope>NUCLEOTIDE SEQUENCE [LARGE SCALE GENOMIC DNA]</scope>
    <source>
        <strain evidence="3">MB2003</strain>
    </source>
</reference>
<dbReference type="Pfam" id="PF20102">
    <property type="entry name" value="DUF6492"/>
    <property type="match status" value="1"/>
</dbReference>
<dbReference type="AlphaFoldDB" id="A0A1D9P4D0"/>
<dbReference type="InterPro" id="IPR045499">
    <property type="entry name" value="DUF6492"/>
</dbReference>
<dbReference type="Gene3D" id="3.90.550.10">
    <property type="entry name" value="Spore Coat Polysaccharide Biosynthesis Protein SpsA, Chain A"/>
    <property type="match status" value="1"/>
</dbReference>
<proteinExistence type="predicted"/>
<dbReference type="Proteomes" id="UP000179284">
    <property type="component" value="Chromosome I"/>
</dbReference>
<dbReference type="OrthoDB" id="9771846at2"/>
<sequence length="1061" mass="121797">MEWNEFITFFNDKYLVGEEIYNALKDKRPENTDIIICSAQLGDTVWLAAYAEAYKAKNNCRLMYVTKTSQVSIINKYPAVDAVFDITPAEMEALELYIVRNELWNQNHIVFGNHREFILVNKDSYALSLYLEDFPDICVERKAILGLGADIEPSKMQKNKPFDEKKKEEYSNAVVLMPSANTFKGIDIDFWERLAKHISEDLHKKVYTNYNGLKTEVMIPGTSPLASSLDELQELSQYIDLFIGLRSGICDYLTACNANLAIIYSEQWTDKGNGEYEFPSNPQALGDNTIYNFAYDREKENQLIMELGNLLKNEDVKESGDNNIDTLVVITPKDCERLLPLYPRLVANIDFGTIFFVGTDEVKSVIDGSSLDESRVSFINEDSIINFDKVHACMTKKMENLLAGRALPRGITGWYYQQFLKMQYALKCQNEYYMVWDGDTIPCHKISMFQEESGKPYLDLKHEYHPEYFETLGKILPGFGKVIERSFISEHMLINTKVMRELIEEIEKNEAIEGNSFWEKIIEAIPAEMIQDSAFSEFETYGTFVALRHSSMYKLREWHSFRQGGTFYSIDTISDRDFDWLSKDFDAISFEKGHSVREDNKNLFDNPYYQEKLTARQMLEAAQLEYKEGYKETWGDSESSAVNEHTGMYSGSDGIVIEDRLKYLSKDTYKEYEKLGDDLVGKNVDQAYLCYENAHFLCDDAEAKTRLENKKKELASNNAIKVKKTAIVILSYNQLFLMQRCIESIYNNCNPNDYLLVIFDNGSKDGSAKWLSEWGENHDEAMVILNETNLGFSGGNNAACQYISDDYDVFFLNNDTRVPANALFWLRMGLYAADDIGAVGAVQNYADADQIHEVEFNDPEEYVKHGAEFNVYMKNPLEEQSKLCGFALLVRKEAWNETGGFDERFNPGYVEDDDICLHIRYLGYRTMVCHNSFIYHVGSQSFIRVENPHELFVKHRKIVIEKWGFDSTLYAGMSRNEYNFIMSLADKGYTEESHFSLVHVGSGCGNMLGHIHYLYPNADVCGVEENEAARNFAISCIPVYPSVEALPKRLEEYDVVARGLG</sequence>
<protein>
    <submittedName>
        <fullName evidence="2">Glycosyl transferase GT2 family</fullName>
    </submittedName>
</protein>
<dbReference type="InterPro" id="IPR001173">
    <property type="entry name" value="Glyco_trans_2-like"/>
</dbReference>
<dbReference type="SUPFAM" id="SSF53448">
    <property type="entry name" value="Nucleotide-diphospho-sugar transferases"/>
    <property type="match status" value="1"/>
</dbReference>
<evidence type="ECO:0000313" key="3">
    <source>
        <dbReference type="Proteomes" id="UP000179284"/>
    </source>
</evidence>
<dbReference type="RefSeq" id="WP_071176963.1">
    <property type="nucleotide sequence ID" value="NZ_CP017831.1"/>
</dbReference>
<organism evidence="2 3">
    <name type="scientific">Butyrivibrio hungatei</name>
    <dbReference type="NCBI Taxonomy" id="185008"/>
    <lineage>
        <taxon>Bacteria</taxon>
        <taxon>Bacillati</taxon>
        <taxon>Bacillota</taxon>
        <taxon>Clostridia</taxon>
        <taxon>Lachnospirales</taxon>
        <taxon>Lachnospiraceae</taxon>
        <taxon>Butyrivibrio</taxon>
    </lineage>
</organism>
<evidence type="ECO:0000313" key="2">
    <source>
        <dbReference type="EMBL" id="AOZ97352.1"/>
    </source>
</evidence>